<feature type="transmembrane region" description="Helical" evidence="1">
    <location>
        <begin position="72"/>
        <end position="90"/>
    </location>
</feature>
<feature type="transmembrane region" description="Helical" evidence="1">
    <location>
        <begin position="307"/>
        <end position="329"/>
    </location>
</feature>
<dbReference type="PIRSF" id="PIRSF038991">
    <property type="entry name" value="Protein_AbrB"/>
    <property type="match status" value="1"/>
</dbReference>
<dbReference type="RefSeq" id="WP_159441409.1">
    <property type="nucleotide sequence ID" value="NZ_BMEH01000001.1"/>
</dbReference>
<proteinExistence type="predicted"/>
<feature type="transmembrane region" description="Helical" evidence="1">
    <location>
        <begin position="154"/>
        <end position="177"/>
    </location>
</feature>
<accession>A0A1N7K2I3</accession>
<dbReference type="InterPro" id="IPR007820">
    <property type="entry name" value="AbrB_fam"/>
</dbReference>
<dbReference type="Pfam" id="PF05145">
    <property type="entry name" value="AbrB"/>
    <property type="match status" value="1"/>
</dbReference>
<dbReference type="GO" id="GO:0010468">
    <property type="term" value="P:regulation of gene expression"/>
    <property type="evidence" value="ECO:0007669"/>
    <property type="project" value="InterPro"/>
</dbReference>
<dbReference type="Proteomes" id="UP000186141">
    <property type="component" value="Unassembled WGS sequence"/>
</dbReference>
<feature type="transmembrane region" description="Helical" evidence="1">
    <location>
        <begin position="223"/>
        <end position="243"/>
    </location>
</feature>
<evidence type="ECO:0000256" key="1">
    <source>
        <dbReference type="SAM" id="Phobius"/>
    </source>
</evidence>
<dbReference type="GO" id="GO:0016020">
    <property type="term" value="C:membrane"/>
    <property type="evidence" value="ECO:0007669"/>
    <property type="project" value="InterPro"/>
</dbReference>
<evidence type="ECO:0000313" key="3">
    <source>
        <dbReference type="Proteomes" id="UP000186141"/>
    </source>
</evidence>
<dbReference type="STRING" id="1086013.SAMN05421774_101182"/>
<dbReference type="PANTHER" id="PTHR38457">
    <property type="entry name" value="REGULATOR ABRB-RELATED"/>
    <property type="match status" value="1"/>
</dbReference>
<feature type="transmembrane region" description="Helical" evidence="1">
    <location>
        <begin position="249"/>
        <end position="268"/>
    </location>
</feature>
<feature type="transmembrane region" description="Helical" evidence="1">
    <location>
        <begin position="197"/>
        <end position="216"/>
    </location>
</feature>
<name>A0A1N7K2I3_9RHOB</name>
<keyword evidence="3" id="KW-1185">Reference proteome</keyword>
<protein>
    <recommendedName>
        <fullName evidence="4">Ammonia monooxygenase</fullName>
    </recommendedName>
</protein>
<dbReference type="AlphaFoldDB" id="A0A1N7K2I3"/>
<gene>
    <name evidence="2" type="ORF">SAMN05421774_101182</name>
</gene>
<feature type="transmembrane region" description="Helical" evidence="1">
    <location>
        <begin position="96"/>
        <end position="115"/>
    </location>
</feature>
<feature type="transmembrane region" description="Helical" evidence="1">
    <location>
        <begin position="40"/>
        <end position="60"/>
    </location>
</feature>
<reference evidence="2 3" key="1">
    <citation type="submission" date="2017-01" db="EMBL/GenBank/DDBJ databases">
        <authorList>
            <person name="Mah S.A."/>
            <person name="Swanson W.J."/>
            <person name="Moy G.W."/>
            <person name="Vacquier V.D."/>
        </authorList>
    </citation>
    <scope>NUCLEOTIDE SEQUENCE [LARGE SCALE GENOMIC DNA]</scope>
    <source>
        <strain evidence="2 3">DSM 26375</strain>
    </source>
</reference>
<evidence type="ECO:0008006" key="4">
    <source>
        <dbReference type="Google" id="ProtNLM"/>
    </source>
</evidence>
<keyword evidence="1" id="KW-0472">Membrane</keyword>
<feature type="transmembrane region" description="Helical" evidence="1">
    <location>
        <begin position="341"/>
        <end position="358"/>
    </location>
</feature>
<sequence>MASWRTGLMRGHRLPPVLATFALGAAGGLAGWAVGLPLGVLLGAMLTVAVAAATRVHLLGALPGVPQHWRNAFIPIIGVAIGASFPSDFLGQALHWWPTVLAVFAFVPLAHWVSYHIYRRLGRIDPPTAFFSAMPGGFIEALDMGEARGAEMQMLVMLQFLRLILCIVLVPLLFSLVTGHAVGSGSGSAMPGADVTLTLRDVAILTASGVLGYLGAQRLGLPAAVLSGPLLLSALAHASGLTAAAPPGWMIVLTQWVVGTSLGTRFAGLEPRRLWLAMRLSVVAIAASLLLALGIALLLSGPVSEPASAVILAFAPGGISEMALVAISLHLSAVYVTLHHLVRIVLAVLVARAALRFLPKDPLT</sequence>
<dbReference type="PANTHER" id="PTHR38457:SF1">
    <property type="entry name" value="REGULATOR ABRB-RELATED"/>
    <property type="match status" value="1"/>
</dbReference>
<feature type="transmembrane region" description="Helical" evidence="1">
    <location>
        <begin position="280"/>
        <end position="301"/>
    </location>
</feature>
<keyword evidence="1" id="KW-0812">Transmembrane</keyword>
<keyword evidence="1" id="KW-1133">Transmembrane helix</keyword>
<organism evidence="2 3">
    <name type="scientific">Gemmobacter megaterium</name>
    <dbReference type="NCBI Taxonomy" id="1086013"/>
    <lineage>
        <taxon>Bacteria</taxon>
        <taxon>Pseudomonadati</taxon>
        <taxon>Pseudomonadota</taxon>
        <taxon>Alphaproteobacteria</taxon>
        <taxon>Rhodobacterales</taxon>
        <taxon>Paracoccaceae</taxon>
        <taxon>Gemmobacter</taxon>
    </lineage>
</organism>
<dbReference type="EMBL" id="FTOT01000001">
    <property type="protein sequence ID" value="SIS55767.1"/>
    <property type="molecule type" value="Genomic_DNA"/>
</dbReference>
<dbReference type="OrthoDB" id="7157734at2"/>
<evidence type="ECO:0000313" key="2">
    <source>
        <dbReference type="EMBL" id="SIS55767.1"/>
    </source>
</evidence>